<dbReference type="RefSeq" id="WP_144048681.1">
    <property type="nucleotide sequence ID" value="NZ_CP041614.1"/>
</dbReference>
<sequence>MSRTNPELIQPRSDNGPWLKLLQCRFAGVIRFWFYDLGSASFMGVTLLGLLMLVPIIGFEKFEILPLILGLVQVSVSAAVAWQLNRLAATEWSILIPEYRRNIFFQCSFMLLSSFSIGTLVCLLVGLEAAFTQLLLATGLGLIFVYLCQIKMAVYYLSILLYLSLLFIDSIAESLSPVMIAAVVLANLTLVWAIWKRALVSGWHPDARTIYLNALEMGGIWLPNAKSYPLIFKLEKHLHPVNFFMGPLLALLIIAMPIITLIVAALAQLVGVEVPALFMLVQFSCVACTMVHWSRIQRWRAVETLFMLPGFSGKQGMIDAFNRSQINLLILFTLIMAATAALVALFNPAITFAIWFHLVLSTFFGCGFLLGAGSACKTALQLSTTMLIIIAHSAWISGSLRVFAEETDVWLWFAGDLALVGISMLTIWWGSKKLWKGDLV</sequence>
<feature type="transmembrane region" description="Helical" evidence="1">
    <location>
        <begin position="130"/>
        <end position="147"/>
    </location>
</feature>
<gene>
    <name evidence="2" type="ORF">FM037_27885</name>
</gene>
<feature type="transmembrane region" description="Helical" evidence="1">
    <location>
        <begin position="326"/>
        <end position="346"/>
    </location>
</feature>
<evidence type="ECO:0000256" key="1">
    <source>
        <dbReference type="SAM" id="Phobius"/>
    </source>
</evidence>
<feature type="transmembrane region" description="Helical" evidence="1">
    <location>
        <begin position="409"/>
        <end position="429"/>
    </location>
</feature>
<organism evidence="2 3">
    <name type="scientific">Shewanella psychropiezotolerans</name>
    <dbReference type="NCBI Taxonomy" id="2593655"/>
    <lineage>
        <taxon>Bacteria</taxon>
        <taxon>Pseudomonadati</taxon>
        <taxon>Pseudomonadota</taxon>
        <taxon>Gammaproteobacteria</taxon>
        <taxon>Alteromonadales</taxon>
        <taxon>Shewanellaceae</taxon>
        <taxon>Shewanella</taxon>
    </lineage>
</organism>
<dbReference type="Proteomes" id="UP000315947">
    <property type="component" value="Chromosome"/>
</dbReference>
<reference evidence="2 3" key="1">
    <citation type="submission" date="2019-07" db="EMBL/GenBank/DDBJ databases">
        <title>Shewanella sp. YLB-06 whole genomic sequence.</title>
        <authorList>
            <person name="Yu L."/>
        </authorList>
    </citation>
    <scope>NUCLEOTIDE SEQUENCE [LARGE SCALE GENOMIC DNA]</scope>
    <source>
        <strain evidence="2 3">YLB-06</strain>
    </source>
</reference>
<keyword evidence="1" id="KW-0472">Membrane</keyword>
<evidence type="ECO:0000313" key="2">
    <source>
        <dbReference type="EMBL" id="QDO86395.1"/>
    </source>
</evidence>
<feature type="transmembrane region" description="Helical" evidence="1">
    <location>
        <begin position="178"/>
        <end position="195"/>
    </location>
</feature>
<name>A0ABX5X4X1_9GAMM</name>
<evidence type="ECO:0000313" key="3">
    <source>
        <dbReference type="Proteomes" id="UP000315947"/>
    </source>
</evidence>
<keyword evidence="1" id="KW-1133">Transmembrane helix</keyword>
<protein>
    <recommendedName>
        <fullName evidence="4">ABC transporter permease</fullName>
    </recommendedName>
</protein>
<feature type="transmembrane region" description="Helical" evidence="1">
    <location>
        <begin position="352"/>
        <end position="372"/>
    </location>
</feature>
<feature type="transmembrane region" description="Helical" evidence="1">
    <location>
        <begin position="32"/>
        <end position="58"/>
    </location>
</feature>
<feature type="transmembrane region" description="Helical" evidence="1">
    <location>
        <begin position="243"/>
        <end position="270"/>
    </location>
</feature>
<feature type="transmembrane region" description="Helical" evidence="1">
    <location>
        <begin position="379"/>
        <end position="397"/>
    </location>
</feature>
<accession>A0ABX5X4X1</accession>
<feature type="transmembrane region" description="Helical" evidence="1">
    <location>
        <begin position="154"/>
        <end position="172"/>
    </location>
</feature>
<keyword evidence="1" id="KW-0812">Transmembrane</keyword>
<dbReference type="EMBL" id="CP041614">
    <property type="protein sequence ID" value="QDO86395.1"/>
    <property type="molecule type" value="Genomic_DNA"/>
</dbReference>
<keyword evidence="3" id="KW-1185">Reference proteome</keyword>
<feature type="transmembrane region" description="Helical" evidence="1">
    <location>
        <begin position="276"/>
        <end position="293"/>
    </location>
</feature>
<feature type="transmembrane region" description="Helical" evidence="1">
    <location>
        <begin position="103"/>
        <end position="124"/>
    </location>
</feature>
<evidence type="ECO:0008006" key="4">
    <source>
        <dbReference type="Google" id="ProtNLM"/>
    </source>
</evidence>
<feature type="transmembrane region" description="Helical" evidence="1">
    <location>
        <begin position="64"/>
        <end position="82"/>
    </location>
</feature>
<proteinExistence type="predicted"/>